<dbReference type="InterPro" id="IPR002015">
    <property type="entry name" value="Proteasome/cyclosome_rpt"/>
</dbReference>
<dbReference type="InterPro" id="IPR011989">
    <property type="entry name" value="ARM-like"/>
</dbReference>
<dbReference type="Pfam" id="PF18004">
    <property type="entry name" value="RPN2_C"/>
    <property type="match status" value="1"/>
</dbReference>
<dbReference type="PANTHER" id="PTHR10943:SF2">
    <property type="entry name" value="26S PROTEASOME NON-ATPASE REGULATORY SUBUNIT 1"/>
    <property type="match status" value="1"/>
</dbReference>
<comment type="caution">
    <text evidence="5">The sequence shown here is derived from an EMBL/GenBank/DDBJ whole genome shotgun (WGS) entry which is preliminary data.</text>
</comment>
<evidence type="ECO:0000313" key="6">
    <source>
        <dbReference type="Proteomes" id="UP000265618"/>
    </source>
</evidence>
<feature type="compositionally biased region" description="Acidic residues" evidence="3">
    <location>
        <begin position="455"/>
        <end position="466"/>
    </location>
</feature>
<dbReference type="AlphaFoldDB" id="A0A9K3CRB3"/>
<dbReference type="InterPro" id="IPR016024">
    <property type="entry name" value="ARM-type_fold"/>
</dbReference>
<keyword evidence="2" id="KW-0647">Proteasome</keyword>
<dbReference type="GO" id="GO:0008540">
    <property type="term" value="C:proteasome regulatory particle, base subcomplex"/>
    <property type="evidence" value="ECO:0007669"/>
    <property type="project" value="TreeGrafter"/>
</dbReference>
<feature type="region of interest" description="Disordered" evidence="3">
    <location>
        <begin position="451"/>
        <end position="508"/>
    </location>
</feature>
<sequence length="746" mass="81296">MPGGPAPFPLRVDVGSSDMSQSGTNLDDSRLSIDSRRERERERDAPSSIEADGESRLSTDDSDVEAMGKLDVALLAKALKGATSGQRAKENDDMRRTAIVCAQGFMAAGTDDEGFIRARFRWFKQAKGWVIFASVASMGAIHRFGITDQSWLQAYLPDNQFVAAVTQDPEAAYAPAGAVFALGLCHAGAASKSEHSPLPQLLSYLQMATQTQSAPMLHATGLSMGLVSMGTHDITLFDDLWPVTLSADPDTGMGSALGCGLLMLGSVSKAQTEAGQPLQERLDMMLNQARDTEHERVARSCAVGLAFACYECRQDALPLIKTLENERRPQMREGAAWARALAFAGSGDLDQLRLLLRLGMNDSDDNVRRAAFIGVALLLADPEETVKALALSTRSYSPHIRSGAALGIGLACAGTGNRRALTLLRDLEGSLESYVVQSSLMAQALVLQLQPSPELPEDEKEAEEEEEKKGKKGKNGKKKKQKSRKERKQDKEDQIEKQKAEQSKPLPETPIYAAEFRKRLVDMLVNTRRNRDPLALFGARMALGLINASGGNVSFQLKTRLGFNSALGMVSACLFGQGWFWHPMMLTLCLGFSPMAFLPTDGSLSLSKRTQLACSAPKASYSYPAHYAERVKKKKAEVRNVKLSLRERSGTQEQDDMLIFIRRAAAHTAEAYKAEVALMETETQAPGDEGAQAEDDTTGVHTLRGPCRMLPHQADATTWAEDSPVYPVYKNRLTGIVVVTHKEGQE</sequence>
<feature type="compositionally biased region" description="Basic and acidic residues" evidence="3">
    <location>
        <begin position="487"/>
        <end position="502"/>
    </location>
</feature>
<dbReference type="Gene3D" id="1.25.10.10">
    <property type="entry name" value="Leucine-rich Repeat Variant"/>
    <property type="match status" value="1"/>
</dbReference>
<organism evidence="5 6">
    <name type="scientific">Kipferlia bialata</name>
    <dbReference type="NCBI Taxonomy" id="797122"/>
    <lineage>
        <taxon>Eukaryota</taxon>
        <taxon>Metamonada</taxon>
        <taxon>Carpediemonas-like organisms</taxon>
        <taxon>Kipferlia</taxon>
    </lineage>
</organism>
<feature type="region of interest" description="Disordered" evidence="3">
    <location>
        <begin position="1"/>
        <end position="62"/>
    </location>
</feature>
<dbReference type="GO" id="GO:0043161">
    <property type="term" value="P:proteasome-mediated ubiquitin-dependent protein catabolic process"/>
    <property type="evidence" value="ECO:0007669"/>
    <property type="project" value="TreeGrafter"/>
</dbReference>
<evidence type="ECO:0000256" key="3">
    <source>
        <dbReference type="SAM" id="MobiDB-lite"/>
    </source>
</evidence>
<evidence type="ECO:0000259" key="4">
    <source>
        <dbReference type="Pfam" id="PF18004"/>
    </source>
</evidence>
<evidence type="ECO:0000313" key="5">
    <source>
        <dbReference type="EMBL" id="GIQ80179.1"/>
    </source>
</evidence>
<dbReference type="GO" id="GO:0034515">
    <property type="term" value="C:proteasome storage granule"/>
    <property type="evidence" value="ECO:0007669"/>
    <property type="project" value="TreeGrafter"/>
</dbReference>
<keyword evidence="1" id="KW-0677">Repeat</keyword>
<dbReference type="Pfam" id="PF01851">
    <property type="entry name" value="PC_rep"/>
    <property type="match status" value="1"/>
</dbReference>
<dbReference type="OrthoDB" id="261572at2759"/>
<dbReference type="PANTHER" id="PTHR10943">
    <property type="entry name" value="26S PROTEASOME NON-ATPASE REGULATORY SUBUNIT"/>
    <property type="match status" value="1"/>
</dbReference>
<feature type="compositionally biased region" description="Basic and acidic residues" evidence="3">
    <location>
        <begin position="27"/>
        <end position="45"/>
    </location>
</feature>
<name>A0A9K3CRB3_9EUKA</name>
<dbReference type="GO" id="GO:0005634">
    <property type="term" value="C:nucleus"/>
    <property type="evidence" value="ECO:0007669"/>
    <property type="project" value="TreeGrafter"/>
</dbReference>
<keyword evidence="6" id="KW-1185">Reference proteome</keyword>
<gene>
    <name evidence="5" type="ORF">KIPB_000937</name>
</gene>
<dbReference type="EMBL" id="BDIP01000118">
    <property type="protein sequence ID" value="GIQ80179.1"/>
    <property type="molecule type" value="Genomic_DNA"/>
</dbReference>
<feature type="non-terminal residue" evidence="5">
    <location>
        <position position="1"/>
    </location>
</feature>
<proteinExistence type="predicted"/>
<dbReference type="InterPro" id="IPR040623">
    <property type="entry name" value="RPN2_C"/>
</dbReference>
<reference evidence="5 6" key="1">
    <citation type="journal article" date="2018" name="PLoS ONE">
        <title>The draft genome of Kipferlia bialata reveals reductive genome evolution in fornicate parasites.</title>
        <authorList>
            <person name="Tanifuji G."/>
            <person name="Takabayashi S."/>
            <person name="Kume K."/>
            <person name="Takagi M."/>
            <person name="Nakayama T."/>
            <person name="Kamikawa R."/>
            <person name="Inagaki Y."/>
            <person name="Hashimoto T."/>
        </authorList>
    </citation>
    <scope>NUCLEOTIDE SEQUENCE [LARGE SCALE GENOMIC DNA]</scope>
    <source>
        <strain evidence="5">NY0173</strain>
    </source>
</reference>
<protein>
    <recommendedName>
        <fullName evidence="4">26S proteasome regulatory subunit RPN2 C-terminal domain-containing protein</fullName>
    </recommendedName>
</protein>
<dbReference type="SUPFAM" id="SSF48371">
    <property type="entry name" value="ARM repeat"/>
    <property type="match status" value="1"/>
</dbReference>
<dbReference type="Proteomes" id="UP000265618">
    <property type="component" value="Unassembled WGS sequence"/>
</dbReference>
<accession>A0A9K3CRB3</accession>
<evidence type="ECO:0000256" key="1">
    <source>
        <dbReference type="ARBA" id="ARBA00022737"/>
    </source>
</evidence>
<feature type="domain" description="26S proteasome regulatory subunit RPN2 C-terminal" evidence="4">
    <location>
        <begin position="610"/>
        <end position="745"/>
    </location>
</feature>
<feature type="compositionally biased region" description="Basic residues" evidence="3">
    <location>
        <begin position="470"/>
        <end position="486"/>
    </location>
</feature>
<evidence type="ECO:0000256" key="2">
    <source>
        <dbReference type="ARBA" id="ARBA00022942"/>
    </source>
</evidence>